<name>A0A381Q3R0_9ZZZZ</name>
<dbReference type="AlphaFoldDB" id="A0A381Q3R0"/>
<evidence type="ECO:0000313" key="1">
    <source>
        <dbReference type="EMBL" id="SUZ73986.1"/>
    </source>
</evidence>
<sequence length="266" mass="30806">MNFKNYYLHTLFISGVLLSAISVSAQEAYLDELLPGTKTSFKHWDVQRSEISGYSHFRYEAVTRGAKKFIVERNENTKADGEVFTRKTLWFAANSGVLEWYEEEDLREDFRIKNTYSGQIMRTRLEKAGKVLEFETNLSQENAVPFEVVIFFLRKNLRHILQSKDYSFTLFLPLLAIELEEKGLPRSMSMIQMNVEPQEELSLETPLGKMKARKILILPKSGFLRALLPREKTHFEFTIAEAAPHYLLQFTAGKTKHILTQLSLAK</sequence>
<gene>
    <name evidence="1" type="ORF">METZ01_LOCUS26840</name>
</gene>
<evidence type="ECO:0008006" key="2">
    <source>
        <dbReference type="Google" id="ProtNLM"/>
    </source>
</evidence>
<proteinExistence type="predicted"/>
<organism evidence="1">
    <name type="scientific">marine metagenome</name>
    <dbReference type="NCBI Taxonomy" id="408172"/>
    <lineage>
        <taxon>unclassified sequences</taxon>
        <taxon>metagenomes</taxon>
        <taxon>ecological metagenomes</taxon>
    </lineage>
</organism>
<reference evidence="1" key="1">
    <citation type="submission" date="2018-05" db="EMBL/GenBank/DDBJ databases">
        <authorList>
            <person name="Lanie J.A."/>
            <person name="Ng W.-L."/>
            <person name="Kazmierczak K.M."/>
            <person name="Andrzejewski T.M."/>
            <person name="Davidsen T.M."/>
            <person name="Wayne K.J."/>
            <person name="Tettelin H."/>
            <person name="Glass J.I."/>
            <person name="Rusch D."/>
            <person name="Podicherti R."/>
            <person name="Tsui H.-C.T."/>
            <person name="Winkler M.E."/>
        </authorList>
    </citation>
    <scope>NUCLEOTIDE SEQUENCE</scope>
</reference>
<accession>A0A381Q3R0</accession>
<dbReference type="EMBL" id="UINC01001196">
    <property type="protein sequence ID" value="SUZ73986.1"/>
    <property type="molecule type" value="Genomic_DNA"/>
</dbReference>
<protein>
    <recommendedName>
        <fullName evidence="2">DUF3108 domain-containing protein</fullName>
    </recommendedName>
</protein>